<keyword evidence="4" id="KW-1185">Reference proteome</keyword>
<sequence>MIPISLLPRAALFFAALFSVFQEMDPKSLKQKTTARQQKAIGVKKSIATKHQWTNTENKALVDCLVDLCHDPCWKGENGFKTGYLGHLERMIKLKLLGTDIRANPHIESRTKLLKKQYHAISEMLNHTSGFGWNEDDHCVTCTKDVFDDWVRSHPSALGLRNKPFPHYDERVEVFGKDRATGVGAETAADAIEELDEVGEENDFQDGEVGDDETGFGSAYGEDQMNNIGASTDAASASQSTSKASNKKAEIVISKKRKVQDDGLTNLVAEIGKFASSYQENTECLKSISSFFSKEADESDRKLMIFEEIIKLDAFSKEEVMDAGEHILKDAHKLDTFYALPVAFRKDYVLKQLGDLAPYQ</sequence>
<evidence type="ECO:0000259" key="2">
    <source>
        <dbReference type="Pfam" id="PF12776"/>
    </source>
</evidence>
<dbReference type="PANTHER" id="PTHR46250:SF18">
    <property type="entry name" value="MYB_SANT-LIKE DOMAIN-CONTAINING PROTEIN"/>
    <property type="match status" value="1"/>
</dbReference>
<proteinExistence type="predicted"/>
<organism evidence="3 4">
    <name type="scientific">Cuscuta epithymum</name>
    <dbReference type="NCBI Taxonomy" id="186058"/>
    <lineage>
        <taxon>Eukaryota</taxon>
        <taxon>Viridiplantae</taxon>
        <taxon>Streptophyta</taxon>
        <taxon>Embryophyta</taxon>
        <taxon>Tracheophyta</taxon>
        <taxon>Spermatophyta</taxon>
        <taxon>Magnoliopsida</taxon>
        <taxon>eudicotyledons</taxon>
        <taxon>Gunneridae</taxon>
        <taxon>Pentapetalae</taxon>
        <taxon>asterids</taxon>
        <taxon>lamiids</taxon>
        <taxon>Solanales</taxon>
        <taxon>Convolvulaceae</taxon>
        <taxon>Cuscuteae</taxon>
        <taxon>Cuscuta</taxon>
        <taxon>Cuscuta subgen. Cuscuta</taxon>
    </lineage>
</organism>
<accession>A0AAV0GKL7</accession>
<gene>
    <name evidence="3" type="ORF">CEPIT_LOCUS44530</name>
</gene>
<dbReference type="EMBL" id="CAMAPF010001176">
    <property type="protein sequence ID" value="CAH9148462.1"/>
    <property type="molecule type" value="Genomic_DNA"/>
</dbReference>
<feature type="non-terminal residue" evidence="3">
    <location>
        <position position="360"/>
    </location>
</feature>
<dbReference type="Pfam" id="PF12776">
    <property type="entry name" value="Myb_DNA-bind_3"/>
    <property type="match status" value="1"/>
</dbReference>
<dbReference type="PANTHER" id="PTHR46250">
    <property type="entry name" value="MYB/SANT-LIKE DNA-BINDING DOMAIN PROTEIN-RELATED"/>
    <property type="match status" value="1"/>
</dbReference>
<feature type="signal peptide" evidence="1">
    <location>
        <begin position="1"/>
        <end position="26"/>
    </location>
</feature>
<name>A0AAV0GKL7_9ASTE</name>
<feature type="chain" id="PRO_5043561132" description="Myb/SANT-like domain-containing protein" evidence="1">
    <location>
        <begin position="27"/>
        <end position="360"/>
    </location>
</feature>
<protein>
    <recommendedName>
        <fullName evidence="2">Myb/SANT-like domain-containing protein</fullName>
    </recommendedName>
</protein>
<dbReference type="InterPro" id="IPR024752">
    <property type="entry name" value="Myb/SANT-like_dom"/>
</dbReference>
<dbReference type="Proteomes" id="UP001152523">
    <property type="component" value="Unassembled WGS sequence"/>
</dbReference>
<dbReference type="AlphaFoldDB" id="A0AAV0GKL7"/>
<keyword evidence="1" id="KW-0732">Signal</keyword>
<evidence type="ECO:0000313" key="4">
    <source>
        <dbReference type="Proteomes" id="UP001152523"/>
    </source>
</evidence>
<comment type="caution">
    <text evidence="3">The sequence shown here is derived from an EMBL/GenBank/DDBJ whole genome shotgun (WGS) entry which is preliminary data.</text>
</comment>
<evidence type="ECO:0000313" key="3">
    <source>
        <dbReference type="EMBL" id="CAH9148462.1"/>
    </source>
</evidence>
<reference evidence="3" key="1">
    <citation type="submission" date="2022-07" db="EMBL/GenBank/DDBJ databases">
        <authorList>
            <person name="Macas J."/>
            <person name="Novak P."/>
            <person name="Neumann P."/>
        </authorList>
    </citation>
    <scope>NUCLEOTIDE SEQUENCE</scope>
</reference>
<feature type="domain" description="Myb/SANT-like" evidence="2">
    <location>
        <begin position="52"/>
        <end position="148"/>
    </location>
</feature>
<evidence type="ECO:0000256" key="1">
    <source>
        <dbReference type="SAM" id="SignalP"/>
    </source>
</evidence>